<feature type="compositionally biased region" description="Basic and acidic residues" evidence="8">
    <location>
        <begin position="1433"/>
        <end position="1447"/>
    </location>
</feature>
<feature type="compositionally biased region" description="Basic and acidic residues" evidence="8">
    <location>
        <begin position="1592"/>
        <end position="1608"/>
    </location>
</feature>
<evidence type="ECO:0000259" key="9">
    <source>
        <dbReference type="PROSITE" id="PS50815"/>
    </source>
</evidence>
<feature type="region of interest" description="Disordered" evidence="8">
    <location>
        <begin position="864"/>
        <end position="885"/>
    </location>
</feature>
<dbReference type="InterPro" id="IPR003511">
    <property type="entry name" value="HORMA_dom"/>
</dbReference>
<dbReference type="GO" id="GO:0005634">
    <property type="term" value="C:nucleus"/>
    <property type="evidence" value="ECO:0007669"/>
    <property type="project" value="UniProtKB-SubCell"/>
</dbReference>
<feature type="coiled-coil region" evidence="7">
    <location>
        <begin position="1103"/>
        <end position="1225"/>
    </location>
</feature>
<comment type="caution">
    <text evidence="10">The sequence shown here is derived from an EMBL/GenBank/DDBJ whole genome shotgun (WGS) entry which is preliminary data.</text>
</comment>
<dbReference type="SMART" id="SM00248">
    <property type="entry name" value="ANK"/>
    <property type="match status" value="2"/>
</dbReference>
<proteinExistence type="predicted"/>
<keyword evidence="11" id="KW-1185">Reference proteome</keyword>
<feature type="compositionally biased region" description="Basic residues" evidence="8">
    <location>
        <begin position="872"/>
        <end position="885"/>
    </location>
</feature>
<dbReference type="OrthoDB" id="1928087at2759"/>
<feature type="compositionally biased region" description="Basic and acidic residues" evidence="8">
    <location>
        <begin position="928"/>
        <end position="941"/>
    </location>
</feature>
<dbReference type="InterPro" id="IPR051294">
    <property type="entry name" value="HORMA_MeioticProgression"/>
</dbReference>
<evidence type="ECO:0000256" key="6">
    <source>
        <dbReference type="PROSITE-ProRule" id="PRU00023"/>
    </source>
</evidence>
<feature type="compositionally biased region" description="Low complexity" evidence="8">
    <location>
        <begin position="1345"/>
        <end position="1356"/>
    </location>
</feature>
<keyword evidence="3" id="KW-0158">Chromosome</keyword>
<feature type="region of interest" description="Disordered" evidence="8">
    <location>
        <begin position="916"/>
        <end position="941"/>
    </location>
</feature>
<sequence length="1920" mass="217233">MVGLFDFVLTRSLDQCGIDLKILNPARKDSGAKMFMDYLEKGVFDAFQKGFVDRIMLNIHDADPLDTVSSIVESYAFRVDYDKGRIISEEPESEIAKAMRKTSKGLAASITMAGLPPLPDAKWITFYLTYHDHTPESYEPPLFESASSGPVPVHQEKEASSQMTLCRISAPKHAMARFDGLEDDRVEEDAHQILRYAKSRGQDQVVDRFGAAEIEKFLLTYKYQHRAQEAACRVQTWWRMRVRRVKFLRVQRPGMHLLRMKRLSKRRRDVKLWVGERRQIIFEMWRRWSAFRRSRRMNEPTPVYEMDFPLWDEWLENFARMSLLKAHAAARAPRMLLLRFFRKLCSFRKRRQKKRDNEALAKQQYEESRQYYVLKHWFAHARQRGSLLRQTRRVLVTWYEWTKRKVRLRVVKRFLALNMRSDTKRVVLQKWKQRYEDAESLRMIRNDAILASGSVRSVQVALHAVFMWKQDAAHVYFVRAWWAWRRVCEGRRRWTYARFVYLRAEARRLQRIAFAAWANWLYNRRGRHGKIAKTAPHGFTTAQQLRDCLEAGSALPSQWRVEDTSDISTLSTWMTRTRDPTLAPRHDTPLHEAVDLGDLEAVRRILGTFENPAKARKMHALEKHKLRMFKQVRKAREASKKADSPLAKAKRTPEKEDPAEGETHVDVASELRAMDALGDFAVDTRNEQGLSCLHIAARHAGDTRFEIVVLLVRAGASVFAKDDEGRTPVDLATDPRTRAFLGLHAGRLEAHEFTPLEFHSYRRIRMHSTWSHLSSAGFWRVAISASCSSDASLLVQSMPRSPTYASGVLLAMGGFEGQELLRKAQQRTVEARTLAMRRILERDKVILARAVVRQQLAEAEAEAKANAANVRKGAKGKGGLRGKRRSRAVKPSAYFLHYLETTEIPHAGKINELVFREPSRRSGSAAESKARDSGSGSSRRDAAPLAAMNIFQKVLGPKPSCAWALRSAVPNRRAGASTMRAFTANLPPCSEVLRAFEDSYGGMPGDREHLAASQFEANLIAGSTISSLEGRESPDDGALGRLSAAWKLAIEVREDYLERLGDACSYLNVRKHEYLQRVADAEATIKSMDTKARSCRRSRRLTAQELKGDHERIQTELAELEAEMGITRSKMTRFQERIGQLLTELANLRGRGQANTARARALKKELVEQQEQAQQVQTQINSEERQKSRLVNATDETFNESIRRLNELESLQTEAKSVATQLREQVSSNRDKASCFKQFEEELKSLWIGARTKLDEARFKQHSPGLEFEQPPSFLENIMLDYEVVKTSKLNPLLNDHAALQAVHEDEVTDTLTENEAVSSPKTSSGPDLGLPSEEKSVDLEEPSARPSSPAASSRPNSREDSVSRRDSAVSTVTGSGSEIEEGGVVDDDSEGDDSSEAASLAIDEHGGSTSEEENLDDDDDDAEEEEEEASDDEAKGVHEVDAHRNGLDSSEDTPQSWNDTGFRSFSAKDVGPRPSREDVLMVQTYTKRSTPLDQDPILQLASPLSREHPTGRKVVARVRADEMPRTSEFARRSSVVVVRDKEHVVDRSMSMRRLDTLFTESRRLLFDGEVVDEEIKIGKAMEKERAERAKELADREKFEREAQEHLARTGKSQLEGGLEPSRADRMSILLNKNRDSIELRVKQLTPRAQQPSEDDDENALLWEEATKMKQFPELERPDFFFANFVTTSEQDSQNTDQAAKTQQGHMSLDDDANDQNEADAPSACDAEDGVDSLSQDGEIINDGETSPSPSQSQTSSNDEEKEDDEDEAFFAARMAAALKQVMPRGVAPFPAALWKSQGNAVSSKQQRALNKAQGMNGAADFFDQVDELLLAAEGCDIEDPGNKMVQGKETEIAVEKSVKLRPVSQSRGYANVQRHETLASSARLCHGASTFELGSFNDRRRFADEAHANGNFVLNLFDL</sequence>
<feature type="domain" description="HORMA" evidence="9">
    <location>
        <begin position="1"/>
        <end position="179"/>
    </location>
</feature>
<feature type="compositionally biased region" description="Polar residues" evidence="8">
    <location>
        <begin position="1453"/>
        <end position="1464"/>
    </location>
</feature>
<evidence type="ECO:0000256" key="5">
    <source>
        <dbReference type="ARBA" id="ARBA00023254"/>
    </source>
</evidence>
<dbReference type="InterPro" id="IPR036770">
    <property type="entry name" value="Ankyrin_rpt-contain_sf"/>
</dbReference>
<evidence type="ECO:0000313" key="11">
    <source>
        <dbReference type="Proteomes" id="UP000241890"/>
    </source>
</evidence>
<feature type="compositionally biased region" description="Acidic residues" evidence="8">
    <location>
        <begin position="1379"/>
        <end position="1396"/>
    </location>
</feature>
<dbReference type="Gene3D" id="3.30.900.10">
    <property type="entry name" value="HORMA domain"/>
    <property type="match status" value="1"/>
</dbReference>
<feature type="compositionally biased region" description="Acidic residues" evidence="8">
    <location>
        <begin position="1411"/>
        <end position="1432"/>
    </location>
</feature>
<feature type="region of interest" description="Disordered" evidence="8">
    <location>
        <begin position="1688"/>
        <end position="1766"/>
    </location>
</feature>
<feature type="repeat" description="ANK" evidence="6">
    <location>
        <begin position="688"/>
        <end position="723"/>
    </location>
</feature>
<feature type="compositionally biased region" description="Polar residues" evidence="8">
    <location>
        <begin position="1310"/>
        <end position="1326"/>
    </location>
</feature>
<evidence type="ECO:0000256" key="3">
    <source>
        <dbReference type="ARBA" id="ARBA00022454"/>
    </source>
</evidence>
<name>A0A2R5G6T9_9STRA</name>
<dbReference type="Pfam" id="PF02301">
    <property type="entry name" value="HORMA"/>
    <property type="match status" value="1"/>
</dbReference>
<dbReference type="GO" id="GO:0051321">
    <property type="term" value="P:meiotic cell cycle"/>
    <property type="evidence" value="ECO:0007669"/>
    <property type="project" value="UniProtKB-KW"/>
</dbReference>
<dbReference type="PROSITE" id="PS50815">
    <property type="entry name" value="HORMA"/>
    <property type="match status" value="1"/>
</dbReference>
<feature type="region of interest" description="Disordered" evidence="8">
    <location>
        <begin position="635"/>
        <end position="664"/>
    </location>
</feature>
<evidence type="ECO:0000256" key="8">
    <source>
        <dbReference type="SAM" id="MobiDB-lite"/>
    </source>
</evidence>
<dbReference type="PANTHER" id="PTHR48225:SF7">
    <property type="entry name" value="MEIOSIS-SPECIFIC PROTEIN HOP1"/>
    <property type="match status" value="1"/>
</dbReference>
<keyword evidence="4" id="KW-0539">Nucleus</keyword>
<dbReference type="SUPFAM" id="SSF48403">
    <property type="entry name" value="Ankyrin repeat"/>
    <property type="match status" value="1"/>
</dbReference>
<evidence type="ECO:0000256" key="2">
    <source>
        <dbReference type="ARBA" id="ARBA00004286"/>
    </source>
</evidence>
<feature type="compositionally biased region" description="Basic and acidic residues" evidence="8">
    <location>
        <begin position="1357"/>
        <end position="1368"/>
    </location>
</feature>
<dbReference type="GO" id="GO:0005694">
    <property type="term" value="C:chromosome"/>
    <property type="evidence" value="ECO:0007669"/>
    <property type="project" value="UniProtKB-SubCell"/>
</dbReference>
<dbReference type="InterPro" id="IPR002110">
    <property type="entry name" value="Ankyrin_rpt"/>
</dbReference>
<dbReference type="SUPFAM" id="SSF56019">
    <property type="entry name" value="The spindle assembly checkpoint protein mad2"/>
    <property type="match status" value="1"/>
</dbReference>
<accession>A0A2R5G6T9</accession>
<dbReference type="InterPro" id="IPR036570">
    <property type="entry name" value="HORMA_dom_sf"/>
</dbReference>
<keyword evidence="7" id="KW-0175">Coiled coil</keyword>
<gene>
    <name evidence="10" type="ORF">FCC1311_029882</name>
</gene>
<keyword evidence="5" id="KW-0469">Meiosis</keyword>
<dbReference type="EMBL" id="BEYU01000023">
    <property type="protein sequence ID" value="GBG26766.1"/>
    <property type="molecule type" value="Genomic_DNA"/>
</dbReference>
<dbReference type="Pfam" id="PF00023">
    <property type="entry name" value="Ank"/>
    <property type="match status" value="1"/>
</dbReference>
<evidence type="ECO:0000256" key="7">
    <source>
        <dbReference type="SAM" id="Coils"/>
    </source>
</evidence>
<evidence type="ECO:0000256" key="4">
    <source>
        <dbReference type="ARBA" id="ARBA00023242"/>
    </source>
</evidence>
<dbReference type="Proteomes" id="UP000241890">
    <property type="component" value="Unassembled WGS sequence"/>
</dbReference>
<reference evidence="10 11" key="1">
    <citation type="submission" date="2017-12" db="EMBL/GenBank/DDBJ databases">
        <title>Sequencing, de novo assembly and annotation of complete genome of a new Thraustochytrid species, strain FCC1311.</title>
        <authorList>
            <person name="Sedici K."/>
            <person name="Godart F."/>
            <person name="Aiese Cigliano R."/>
            <person name="Sanseverino W."/>
            <person name="Barakat M."/>
            <person name="Ortet P."/>
            <person name="Marechal E."/>
            <person name="Cagnac O."/>
            <person name="Amato A."/>
        </authorList>
    </citation>
    <scope>NUCLEOTIDE SEQUENCE [LARGE SCALE GENOMIC DNA]</scope>
</reference>
<protein>
    <submittedName>
        <fullName evidence="10">HORMA domain-containing protein 1</fullName>
    </submittedName>
</protein>
<evidence type="ECO:0000256" key="1">
    <source>
        <dbReference type="ARBA" id="ARBA00004123"/>
    </source>
</evidence>
<keyword evidence="6" id="KW-0040">ANK repeat</keyword>
<feature type="compositionally biased region" description="Low complexity" evidence="8">
    <location>
        <begin position="1746"/>
        <end position="1757"/>
    </location>
</feature>
<feature type="region of interest" description="Disordered" evidence="8">
    <location>
        <begin position="1592"/>
        <end position="1624"/>
    </location>
</feature>
<dbReference type="InParanoid" id="A0A2R5G6T9"/>
<feature type="region of interest" description="Disordered" evidence="8">
    <location>
        <begin position="1643"/>
        <end position="1662"/>
    </location>
</feature>
<evidence type="ECO:0000313" key="10">
    <source>
        <dbReference type="EMBL" id="GBG26766.1"/>
    </source>
</evidence>
<feature type="compositionally biased region" description="Polar residues" evidence="8">
    <location>
        <begin position="1688"/>
        <end position="1706"/>
    </location>
</feature>
<dbReference type="Gene3D" id="1.25.40.20">
    <property type="entry name" value="Ankyrin repeat-containing domain"/>
    <property type="match status" value="1"/>
</dbReference>
<comment type="subcellular location">
    <subcellularLocation>
        <location evidence="2">Chromosome</location>
    </subcellularLocation>
    <subcellularLocation>
        <location evidence="1">Nucleus</location>
    </subcellularLocation>
</comment>
<dbReference type="PROSITE" id="PS50088">
    <property type="entry name" value="ANK_REPEAT"/>
    <property type="match status" value="1"/>
</dbReference>
<dbReference type="PANTHER" id="PTHR48225">
    <property type="entry name" value="HORMA DOMAIN-CONTAINING PROTEIN 1"/>
    <property type="match status" value="1"/>
</dbReference>
<organism evidence="10 11">
    <name type="scientific">Hondaea fermentalgiana</name>
    <dbReference type="NCBI Taxonomy" id="2315210"/>
    <lineage>
        <taxon>Eukaryota</taxon>
        <taxon>Sar</taxon>
        <taxon>Stramenopiles</taxon>
        <taxon>Bigyra</taxon>
        <taxon>Labyrinthulomycetes</taxon>
        <taxon>Thraustochytrida</taxon>
        <taxon>Thraustochytriidae</taxon>
        <taxon>Hondaea</taxon>
    </lineage>
</organism>
<feature type="region of interest" description="Disordered" evidence="8">
    <location>
        <begin position="1306"/>
        <end position="1479"/>
    </location>
</feature>
<feature type="compositionally biased region" description="Basic and acidic residues" evidence="8">
    <location>
        <begin position="651"/>
        <end position="664"/>
    </location>
</feature>